<keyword evidence="1" id="KW-0472">Membrane</keyword>
<sequence>MNLGATTVSLGGAAAGTIILAVVVQRWWIKEGHKVPALIPYILAGFYGVLVVLCAGGLLGSAGHIVLWGGNTIGDAGLVYGVGGHTHNATSHRIVPLTDGGYVMVLLATALLIGALKWSKKIPKAKVVLGSTTGILLGLNAGVAGALAVPLANFANLSGAWWAGGVQ</sequence>
<dbReference type="AlphaFoldDB" id="A0A4U0NMT7"/>
<evidence type="ECO:0000313" key="3">
    <source>
        <dbReference type="Proteomes" id="UP000308697"/>
    </source>
</evidence>
<keyword evidence="3" id="KW-1185">Reference proteome</keyword>
<protein>
    <submittedName>
        <fullName evidence="2">Uncharacterized protein</fullName>
    </submittedName>
</protein>
<evidence type="ECO:0000313" key="2">
    <source>
        <dbReference type="EMBL" id="TJZ55600.1"/>
    </source>
</evidence>
<feature type="transmembrane region" description="Helical" evidence="1">
    <location>
        <begin position="6"/>
        <end position="29"/>
    </location>
</feature>
<dbReference type="OrthoDB" id="4234602at2"/>
<gene>
    <name evidence="2" type="ORF">FCH28_09685</name>
</gene>
<dbReference type="Proteomes" id="UP000308697">
    <property type="component" value="Unassembled WGS sequence"/>
</dbReference>
<organism evidence="2 3">
    <name type="scientific">Streptomyces piniterrae</name>
    <dbReference type="NCBI Taxonomy" id="2571125"/>
    <lineage>
        <taxon>Bacteria</taxon>
        <taxon>Bacillati</taxon>
        <taxon>Actinomycetota</taxon>
        <taxon>Actinomycetes</taxon>
        <taxon>Kitasatosporales</taxon>
        <taxon>Streptomycetaceae</taxon>
        <taxon>Streptomyces</taxon>
    </lineage>
</organism>
<comment type="caution">
    <text evidence="2">The sequence shown here is derived from an EMBL/GenBank/DDBJ whole genome shotgun (WGS) entry which is preliminary data.</text>
</comment>
<evidence type="ECO:0000256" key="1">
    <source>
        <dbReference type="SAM" id="Phobius"/>
    </source>
</evidence>
<proteinExistence type="predicted"/>
<keyword evidence="1" id="KW-1133">Transmembrane helix</keyword>
<feature type="transmembrane region" description="Helical" evidence="1">
    <location>
        <begin position="100"/>
        <end position="116"/>
    </location>
</feature>
<accession>A0A4U0NMT7</accession>
<feature type="transmembrane region" description="Helical" evidence="1">
    <location>
        <begin position="128"/>
        <end position="152"/>
    </location>
</feature>
<dbReference type="EMBL" id="SUMB01000003">
    <property type="protein sequence ID" value="TJZ55600.1"/>
    <property type="molecule type" value="Genomic_DNA"/>
</dbReference>
<reference evidence="2 3" key="1">
    <citation type="submission" date="2019-04" db="EMBL/GenBank/DDBJ databases">
        <title>Streptomyces piniterrae sp. nov., a heliquinomycin-producing actinomycete isolated from rhizosphere soil of Pinus yunnanensis.</title>
        <authorList>
            <person name="Zhuang X."/>
            <person name="Zhao J."/>
        </authorList>
    </citation>
    <scope>NUCLEOTIDE SEQUENCE [LARGE SCALE GENOMIC DNA]</scope>
    <source>
        <strain evidence="3">jys28</strain>
    </source>
</reference>
<keyword evidence="1" id="KW-0812">Transmembrane</keyword>
<name>A0A4U0NMT7_9ACTN</name>
<feature type="transmembrane region" description="Helical" evidence="1">
    <location>
        <begin position="41"/>
        <end position="67"/>
    </location>
</feature>
<dbReference type="RefSeq" id="WP_136739368.1">
    <property type="nucleotide sequence ID" value="NZ_SUMB01000003.1"/>
</dbReference>